<comment type="caution">
    <text evidence="2">The sequence shown here is derived from an EMBL/GenBank/DDBJ whole genome shotgun (WGS) entry which is preliminary data.</text>
</comment>
<accession>A0A8X6LSI4</accession>
<dbReference type="Proteomes" id="UP000887116">
    <property type="component" value="Unassembled WGS sequence"/>
</dbReference>
<evidence type="ECO:0000313" key="2">
    <source>
        <dbReference type="EMBL" id="GFR20410.1"/>
    </source>
</evidence>
<organism evidence="2 3">
    <name type="scientific">Trichonephila clavata</name>
    <name type="common">Joro spider</name>
    <name type="synonym">Nephila clavata</name>
    <dbReference type="NCBI Taxonomy" id="2740835"/>
    <lineage>
        <taxon>Eukaryota</taxon>
        <taxon>Metazoa</taxon>
        <taxon>Ecdysozoa</taxon>
        <taxon>Arthropoda</taxon>
        <taxon>Chelicerata</taxon>
        <taxon>Arachnida</taxon>
        <taxon>Araneae</taxon>
        <taxon>Araneomorphae</taxon>
        <taxon>Entelegynae</taxon>
        <taxon>Araneoidea</taxon>
        <taxon>Nephilidae</taxon>
        <taxon>Trichonephila</taxon>
    </lineage>
</organism>
<feature type="region of interest" description="Disordered" evidence="1">
    <location>
        <begin position="1"/>
        <end position="46"/>
    </location>
</feature>
<dbReference type="EMBL" id="BMAO01008047">
    <property type="protein sequence ID" value="GFR20410.1"/>
    <property type="molecule type" value="Genomic_DNA"/>
</dbReference>
<keyword evidence="3" id="KW-1185">Reference proteome</keyword>
<protein>
    <submittedName>
        <fullName evidence="2">Uncharacterized protein</fullName>
    </submittedName>
</protein>
<evidence type="ECO:0000313" key="3">
    <source>
        <dbReference type="Proteomes" id="UP000887116"/>
    </source>
</evidence>
<sequence length="173" mass="19185">MKKNPFSTGGGAKPKLRNPNDSSQDFQEDNILRSMKKTAKSPARGVSPPVALVTCIISSRSPLFTSPDPPSAAAAFSVWLIRSLHFFTKRFNAQQSIPTSLNEILNKNSNLIEVFSIVCLNKNKEVIKERFRGSDDRHGPLNLTSSYSFGKAFEEKGSKRTSYCQDPISKHHA</sequence>
<dbReference type="AlphaFoldDB" id="A0A8X6LSI4"/>
<gene>
    <name evidence="2" type="ORF">TNCT_182691</name>
</gene>
<name>A0A8X6LSI4_TRICU</name>
<evidence type="ECO:0000256" key="1">
    <source>
        <dbReference type="SAM" id="MobiDB-lite"/>
    </source>
</evidence>
<proteinExistence type="predicted"/>
<reference evidence="2" key="1">
    <citation type="submission" date="2020-07" db="EMBL/GenBank/DDBJ databases">
        <title>Multicomponent nature underlies the extraordinary mechanical properties of spider dragline silk.</title>
        <authorList>
            <person name="Kono N."/>
            <person name="Nakamura H."/>
            <person name="Mori M."/>
            <person name="Yoshida Y."/>
            <person name="Ohtoshi R."/>
            <person name="Malay A.D."/>
            <person name="Moran D.A.P."/>
            <person name="Tomita M."/>
            <person name="Numata K."/>
            <person name="Arakawa K."/>
        </authorList>
    </citation>
    <scope>NUCLEOTIDE SEQUENCE</scope>
</reference>